<sequence>MPVDTGSPSTGFIIWGAALVFFMTPLGTHAFPHTAPQIPTVAFMVYHMQFAGIAAALVFSSVPERTRIVPGLIFVFFWTALVYDFIAYWTWADHGFLRNFSCLGEPDFLENPCFIGVYDFAGRGPIHVAAGFSGLAYVLVLGKRKVIHAEHHNLVNMMFGTGVLWFGNPATITLIKLPAAGVVTTISAAAGGLTWVWFDFIFTRKLSSFSFCSGVIAGLLGITPASGFVAPWAAIVIGALVSLGCYTSSRLKKRWGIDDSFDAGSLHGVGGFLGMVLTGVFAQKWITDLDGTPSRGGMIEGN</sequence>
<dbReference type="Gene3D" id="1.10.3430.10">
    <property type="entry name" value="Ammonium transporter AmtB like domains"/>
    <property type="match status" value="1"/>
</dbReference>
<evidence type="ECO:0000256" key="5">
    <source>
        <dbReference type="ARBA" id="ARBA00022989"/>
    </source>
</evidence>
<dbReference type="GO" id="GO:0008519">
    <property type="term" value="F:ammonium channel activity"/>
    <property type="evidence" value="ECO:0007669"/>
    <property type="project" value="InterPro"/>
</dbReference>
<evidence type="ECO:0000313" key="11">
    <source>
        <dbReference type="Proteomes" id="UP000186922"/>
    </source>
</evidence>
<comment type="caution">
    <text evidence="10">The sequence shown here is derived from an EMBL/GenBank/DDBJ whole genome shotgun (WGS) entry which is preliminary data.</text>
</comment>
<evidence type="ECO:0000256" key="3">
    <source>
        <dbReference type="ARBA" id="ARBA00022448"/>
    </source>
</evidence>
<evidence type="ECO:0000313" key="10">
    <source>
        <dbReference type="EMBL" id="GAV08716.1"/>
    </source>
</evidence>
<keyword evidence="4 8" id="KW-0812">Transmembrane</keyword>
<comment type="subcellular location">
    <subcellularLocation>
        <location evidence="1">Membrane</location>
        <topology evidence="1">Multi-pass membrane protein</topology>
    </subcellularLocation>
</comment>
<keyword evidence="7" id="KW-0924">Ammonia transport</keyword>
<name>A0A1D1W5Z6_RAMVA</name>
<evidence type="ECO:0000256" key="4">
    <source>
        <dbReference type="ARBA" id="ARBA00022692"/>
    </source>
</evidence>
<keyword evidence="5 8" id="KW-1133">Transmembrane helix</keyword>
<comment type="similarity">
    <text evidence="2">Belongs to the ammonia transporter channel (TC 1.A.11.2) family.</text>
</comment>
<organism evidence="10 11">
    <name type="scientific">Ramazzottius varieornatus</name>
    <name type="common">Water bear</name>
    <name type="synonym">Tardigrade</name>
    <dbReference type="NCBI Taxonomy" id="947166"/>
    <lineage>
        <taxon>Eukaryota</taxon>
        <taxon>Metazoa</taxon>
        <taxon>Ecdysozoa</taxon>
        <taxon>Tardigrada</taxon>
        <taxon>Eutardigrada</taxon>
        <taxon>Parachela</taxon>
        <taxon>Hypsibioidea</taxon>
        <taxon>Ramazzottiidae</taxon>
        <taxon>Ramazzottius</taxon>
    </lineage>
</organism>
<feature type="transmembrane region" description="Helical" evidence="8">
    <location>
        <begin position="228"/>
        <end position="246"/>
    </location>
</feature>
<dbReference type="InterPro" id="IPR024041">
    <property type="entry name" value="NH4_transpt_AmtB-like_dom"/>
</dbReference>
<evidence type="ECO:0000259" key="9">
    <source>
        <dbReference type="Pfam" id="PF00909"/>
    </source>
</evidence>
<protein>
    <recommendedName>
        <fullName evidence="9">Ammonium transporter AmtB-like domain-containing protein</fullName>
    </recommendedName>
</protein>
<evidence type="ECO:0000256" key="6">
    <source>
        <dbReference type="ARBA" id="ARBA00023136"/>
    </source>
</evidence>
<keyword evidence="6 8" id="KW-0472">Membrane</keyword>
<evidence type="ECO:0000256" key="1">
    <source>
        <dbReference type="ARBA" id="ARBA00004141"/>
    </source>
</evidence>
<dbReference type="Proteomes" id="UP000186922">
    <property type="component" value="Unassembled WGS sequence"/>
</dbReference>
<dbReference type="SUPFAM" id="SSF111352">
    <property type="entry name" value="Ammonium transporter"/>
    <property type="match status" value="1"/>
</dbReference>
<dbReference type="Pfam" id="PF00909">
    <property type="entry name" value="Ammonium_transp"/>
    <property type="match status" value="1"/>
</dbReference>
<evidence type="ECO:0000256" key="7">
    <source>
        <dbReference type="ARBA" id="ARBA00023177"/>
    </source>
</evidence>
<dbReference type="PANTHER" id="PTHR43029:SF10">
    <property type="entry name" value="AMMONIUM TRANSPORTER MEP2"/>
    <property type="match status" value="1"/>
</dbReference>
<gene>
    <name evidence="10" type="primary">RvY_18370-1</name>
    <name evidence="10" type="synonym">RvY_18370.1</name>
    <name evidence="10" type="ORF">RvY_18370</name>
</gene>
<dbReference type="InterPro" id="IPR001905">
    <property type="entry name" value="Ammonium_transpt"/>
</dbReference>
<dbReference type="PANTHER" id="PTHR43029">
    <property type="entry name" value="AMMONIUM TRANSPORTER MEP2"/>
    <property type="match status" value="1"/>
</dbReference>
<proteinExistence type="inferred from homology"/>
<feature type="transmembrane region" description="Helical" evidence="8">
    <location>
        <begin position="12"/>
        <end position="32"/>
    </location>
</feature>
<keyword evidence="11" id="KW-1185">Reference proteome</keyword>
<dbReference type="OrthoDB" id="534912at2759"/>
<dbReference type="GO" id="GO:0005886">
    <property type="term" value="C:plasma membrane"/>
    <property type="evidence" value="ECO:0007669"/>
    <property type="project" value="TreeGrafter"/>
</dbReference>
<dbReference type="AlphaFoldDB" id="A0A1D1W5Z6"/>
<feature type="transmembrane region" description="Helical" evidence="8">
    <location>
        <begin position="178"/>
        <end position="198"/>
    </location>
</feature>
<accession>A0A1D1W5Z6</accession>
<dbReference type="STRING" id="947166.A0A1D1W5Z6"/>
<evidence type="ECO:0000256" key="2">
    <source>
        <dbReference type="ARBA" id="ARBA00005887"/>
    </source>
</evidence>
<dbReference type="InterPro" id="IPR029020">
    <property type="entry name" value="Ammonium/urea_transptr"/>
</dbReference>
<evidence type="ECO:0000256" key="8">
    <source>
        <dbReference type="SAM" id="Phobius"/>
    </source>
</evidence>
<feature type="transmembrane region" description="Helical" evidence="8">
    <location>
        <begin position="38"/>
        <end position="59"/>
    </location>
</feature>
<feature type="transmembrane region" description="Helical" evidence="8">
    <location>
        <begin position="205"/>
        <end position="222"/>
    </location>
</feature>
<dbReference type="EMBL" id="BDGG01000018">
    <property type="protein sequence ID" value="GAV08716.1"/>
    <property type="molecule type" value="Genomic_DNA"/>
</dbReference>
<feature type="domain" description="Ammonium transporter AmtB-like" evidence="9">
    <location>
        <begin position="22"/>
        <end position="301"/>
    </location>
</feature>
<reference evidence="10 11" key="1">
    <citation type="journal article" date="2016" name="Nat. Commun.">
        <title>Extremotolerant tardigrade genome and improved radiotolerance of human cultured cells by tardigrade-unique protein.</title>
        <authorList>
            <person name="Hashimoto T."/>
            <person name="Horikawa D.D."/>
            <person name="Saito Y."/>
            <person name="Kuwahara H."/>
            <person name="Kozuka-Hata H."/>
            <person name="Shin-I T."/>
            <person name="Minakuchi Y."/>
            <person name="Ohishi K."/>
            <person name="Motoyama A."/>
            <person name="Aizu T."/>
            <person name="Enomoto A."/>
            <person name="Kondo K."/>
            <person name="Tanaka S."/>
            <person name="Hara Y."/>
            <person name="Koshikawa S."/>
            <person name="Sagara H."/>
            <person name="Miura T."/>
            <person name="Yokobori S."/>
            <person name="Miyagawa K."/>
            <person name="Suzuki Y."/>
            <person name="Kubo T."/>
            <person name="Oyama M."/>
            <person name="Kohara Y."/>
            <person name="Fujiyama A."/>
            <person name="Arakawa K."/>
            <person name="Katayama T."/>
            <person name="Toyoda A."/>
            <person name="Kunieda T."/>
        </authorList>
    </citation>
    <scope>NUCLEOTIDE SEQUENCE [LARGE SCALE GENOMIC DNA]</scope>
    <source>
        <strain evidence="10 11">YOKOZUNA-1</strain>
    </source>
</reference>
<feature type="transmembrane region" description="Helical" evidence="8">
    <location>
        <begin position="71"/>
        <end position="91"/>
    </location>
</feature>
<feature type="transmembrane region" description="Helical" evidence="8">
    <location>
        <begin position="154"/>
        <end position="172"/>
    </location>
</feature>
<keyword evidence="3" id="KW-0813">Transport</keyword>
<feature type="transmembrane region" description="Helical" evidence="8">
    <location>
        <begin position="124"/>
        <end position="142"/>
    </location>
</feature>